<evidence type="ECO:0000313" key="11">
    <source>
        <dbReference type="Proteomes" id="UP001341840"/>
    </source>
</evidence>
<comment type="subcellular location">
    <subcellularLocation>
        <location evidence="1">Membrane</location>
        <topology evidence="1">Single-pass membrane protein</topology>
    </subcellularLocation>
</comment>
<evidence type="ECO:0000256" key="7">
    <source>
        <dbReference type="SAM" id="SignalP"/>
    </source>
</evidence>
<evidence type="ECO:0000256" key="4">
    <source>
        <dbReference type="ARBA" id="ARBA00022968"/>
    </source>
</evidence>
<feature type="signal peptide" evidence="7">
    <location>
        <begin position="1"/>
        <end position="22"/>
    </location>
</feature>
<keyword evidence="5" id="KW-1133">Transmembrane helix</keyword>
<accession>A0ABU6VMQ7</accession>
<dbReference type="Proteomes" id="UP001341840">
    <property type="component" value="Unassembled WGS sequence"/>
</dbReference>
<keyword evidence="7" id="KW-0732">Signal</keyword>
<feature type="chain" id="PRO_5047377242" evidence="7">
    <location>
        <begin position="23"/>
        <end position="130"/>
    </location>
</feature>
<keyword evidence="3" id="KW-0812">Transmembrane</keyword>
<gene>
    <name evidence="10" type="primary">TBL45</name>
    <name evidence="10" type="ORF">PIB30_071313</name>
</gene>
<feature type="domain" description="Trichome birefringence-like C-terminal" evidence="8">
    <location>
        <begin position="102"/>
        <end position="130"/>
    </location>
</feature>
<dbReference type="EMBL" id="JASCZI010151856">
    <property type="protein sequence ID" value="MED6174677.1"/>
    <property type="molecule type" value="Genomic_DNA"/>
</dbReference>
<keyword evidence="6" id="KW-0472">Membrane</keyword>
<keyword evidence="4" id="KW-0735">Signal-anchor</keyword>
<dbReference type="InterPro" id="IPR029962">
    <property type="entry name" value="TBL"/>
</dbReference>
<comment type="similarity">
    <text evidence="2">Belongs to the PC-esterase family. TBL subfamily.</text>
</comment>
<sequence length="130" mass="15013">MALISFFFSLLLLLQFLVPFQCHVAAAVASSSSSGNYYHHNRNHSSTCSLFEGSWVRDEEYPMPMYESSRCPIIDPEFNCQMFGRPDSAYLTYRWKPLSCDLPRFNGIKFLMNMEGKTLMFVGNSLERNQ</sequence>
<keyword evidence="11" id="KW-1185">Reference proteome</keyword>
<evidence type="ECO:0000256" key="3">
    <source>
        <dbReference type="ARBA" id="ARBA00022692"/>
    </source>
</evidence>
<organism evidence="10 11">
    <name type="scientific">Stylosanthes scabra</name>
    <dbReference type="NCBI Taxonomy" id="79078"/>
    <lineage>
        <taxon>Eukaryota</taxon>
        <taxon>Viridiplantae</taxon>
        <taxon>Streptophyta</taxon>
        <taxon>Embryophyta</taxon>
        <taxon>Tracheophyta</taxon>
        <taxon>Spermatophyta</taxon>
        <taxon>Magnoliopsida</taxon>
        <taxon>eudicotyledons</taxon>
        <taxon>Gunneridae</taxon>
        <taxon>Pentapetalae</taxon>
        <taxon>rosids</taxon>
        <taxon>fabids</taxon>
        <taxon>Fabales</taxon>
        <taxon>Fabaceae</taxon>
        <taxon>Papilionoideae</taxon>
        <taxon>50 kb inversion clade</taxon>
        <taxon>dalbergioids sensu lato</taxon>
        <taxon>Dalbergieae</taxon>
        <taxon>Pterocarpus clade</taxon>
        <taxon>Stylosanthes</taxon>
    </lineage>
</organism>
<dbReference type="InterPro" id="IPR025846">
    <property type="entry name" value="TBL_N"/>
</dbReference>
<dbReference type="PANTHER" id="PTHR32285">
    <property type="entry name" value="PROTEIN TRICHOME BIREFRINGENCE-LIKE 9-RELATED"/>
    <property type="match status" value="1"/>
</dbReference>
<evidence type="ECO:0000256" key="2">
    <source>
        <dbReference type="ARBA" id="ARBA00007727"/>
    </source>
</evidence>
<evidence type="ECO:0000256" key="6">
    <source>
        <dbReference type="ARBA" id="ARBA00023136"/>
    </source>
</evidence>
<evidence type="ECO:0000256" key="1">
    <source>
        <dbReference type="ARBA" id="ARBA00004167"/>
    </source>
</evidence>
<evidence type="ECO:0000259" key="9">
    <source>
        <dbReference type="Pfam" id="PF14416"/>
    </source>
</evidence>
<feature type="domain" description="Trichome birefringence-like N-terminal" evidence="9">
    <location>
        <begin position="47"/>
        <end position="101"/>
    </location>
</feature>
<evidence type="ECO:0000259" key="8">
    <source>
        <dbReference type="Pfam" id="PF13839"/>
    </source>
</evidence>
<comment type="caution">
    <text evidence="10">The sequence shown here is derived from an EMBL/GenBank/DDBJ whole genome shotgun (WGS) entry which is preliminary data.</text>
</comment>
<name>A0ABU6VMQ7_9FABA</name>
<evidence type="ECO:0000313" key="10">
    <source>
        <dbReference type="EMBL" id="MED6174677.1"/>
    </source>
</evidence>
<protein>
    <submittedName>
        <fullName evidence="10">Protein trichome birefringence-like 45</fullName>
    </submittedName>
</protein>
<dbReference type="Pfam" id="PF13839">
    <property type="entry name" value="PC-Esterase"/>
    <property type="match status" value="1"/>
</dbReference>
<dbReference type="InterPro" id="IPR026057">
    <property type="entry name" value="TBL_C"/>
</dbReference>
<proteinExistence type="inferred from homology"/>
<dbReference type="Pfam" id="PF14416">
    <property type="entry name" value="PMR5N"/>
    <property type="match status" value="1"/>
</dbReference>
<evidence type="ECO:0000256" key="5">
    <source>
        <dbReference type="ARBA" id="ARBA00022989"/>
    </source>
</evidence>
<reference evidence="10 11" key="1">
    <citation type="journal article" date="2023" name="Plants (Basel)">
        <title>Bridging the Gap: Combining Genomics and Transcriptomics Approaches to Understand Stylosanthes scabra, an Orphan Legume from the Brazilian Caatinga.</title>
        <authorList>
            <person name="Ferreira-Neto J.R.C."/>
            <person name="da Silva M.D."/>
            <person name="Binneck E."/>
            <person name="de Melo N.F."/>
            <person name="da Silva R.H."/>
            <person name="de Melo A.L.T.M."/>
            <person name="Pandolfi V."/>
            <person name="Bustamante F.O."/>
            <person name="Brasileiro-Vidal A.C."/>
            <person name="Benko-Iseppon A.M."/>
        </authorList>
    </citation>
    <scope>NUCLEOTIDE SEQUENCE [LARGE SCALE GENOMIC DNA]</scope>
    <source>
        <tissue evidence="10">Leaves</tissue>
    </source>
</reference>
<dbReference type="PANTHER" id="PTHR32285:SF14">
    <property type="entry name" value="PROTEIN PMR5"/>
    <property type="match status" value="1"/>
</dbReference>